<evidence type="ECO:0000313" key="12">
    <source>
        <dbReference type="Proteomes" id="UP001058124"/>
    </source>
</evidence>
<feature type="transmembrane region" description="Helical" evidence="9">
    <location>
        <begin position="257"/>
        <end position="283"/>
    </location>
</feature>
<evidence type="ECO:0000259" key="10">
    <source>
        <dbReference type="PROSITE" id="PS50850"/>
    </source>
</evidence>
<evidence type="ECO:0000256" key="5">
    <source>
        <dbReference type="ARBA" id="ARBA00022847"/>
    </source>
</evidence>
<accession>A0AAV5N7U8</accession>
<reference evidence="11" key="1">
    <citation type="submission" date="2022-06" db="EMBL/GenBank/DDBJ databases">
        <title>Draft genome sequences of Leminorella grimontii str. JCM5902.</title>
        <authorList>
            <person name="Wakabayashi Y."/>
            <person name="Kojima K."/>
        </authorList>
    </citation>
    <scope>NUCLEOTIDE SEQUENCE</scope>
    <source>
        <strain evidence="11">JCM 5902</strain>
    </source>
</reference>
<keyword evidence="2" id="KW-0813">Transport</keyword>
<keyword evidence="6 9" id="KW-1133">Transmembrane helix</keyword>
<keyword evidence="5" id="KW-0769">Symport</keyword>
<keyword evidence="3" id="KW-1003">Cell membrane</keyword>
<evidence type="ECO:0000313" key="11">
    <source>
        <dbReference type="EMBL" id="GKX56836.1"/>
    </source>
</evidence>
<evidence type="ECO:0000256" key="3">
    <source>
        <dbReference type="ARBA" id="ARBA00022475"/>
    </source>
</evidence>
<evidence type="ECO:0000256" key="8">
    <source>
        <dbReference type="SAM" id="MobiDB-lite"/>
    </source>
</evidence>
<feature type="region of interest" description="Disordered" evidence="8">
    <location>
        <begin position="1"/>
        <end position="23"/>
    </location>
</feature>
<feature type="transmembrane region" description="Helical" evidence="9">
    <location>
        <begin position="295"/>
        <end position="315"/>
    </location>
</feature>
<name>A0AAV5N7U8_9GAMM</name>
<dbReference type="InterPro" id="IPR051084">
    <property type="entry name" value="H+-coupled_symporters"/>
</dbReference>
<feature type="transmembrane region" description="Helical" evidence="9">
    <location>
        <begin position="167"/>
        <end position="190"/>
    </location>
</feature>
<protein>
    <submittedName>
        <fullName evidence="11">MFS transporter</fullName>
    </submittedName>
</protein>
<dbReference type="SUPFAM" id="SSF103473">
    <property type="entry name" value="MFS general substrate transporter"/>
    <property type="match status" value="1"/>
</dbReference>
<feature type="transmembrane region" description="Helical" evidence="9">
    <location>
        <begin position="322"/>
        <end position="341"/>
    </location>
</feature>
<evidence type="ECO:0000256" key="7">
    <source>
        <dbReference type="ARBA" id="ARBA00023136"/>
    </source>
</evidence>
<feature type="transmembrane region" description="Helical" evidence="9">
    <location>
        <begin position="353"/>
        <end position="377"/>
    </location>
</feature>
<feature type="domain" description="Major facilitator superfamily (MFS) profile" evidence="10">
    <location>
        <begin position="30"/>
        <end position="439"/>
    </location>
</feature>
<dbReference type="InterPro" id="IPR020846">
    <property type="entry name" value="MFS_dom"/>
</dbReference>
<dbReference type="FunFam" id="1.20.1250.20:FF:000001">
    <property type="entry name" value="Dicarboxylate MFS transporter"/>
    <property type="match status" value="1"/>
</dbReference>
<dbReference type="PROSITE" id="PS50850">
    <property type="entry name" value="MFS"/>
    <property type="match status" value="1"/>
</dbReference>
<evidence type="ECO:0000256" key="2">
    <source>
        <dbReference type="ARBA" id="ARBA00022448"/>
    </source>
</evidence>
<dbReference type="Proteomes" id="UP001058124">
    <property type="component" value="Unassembled WGS sequence"/>
</dbReference>
<dbReference type="InterPro" id="IPR011701">
    <property type="entry name" value="MFS"/>
</dbReference>
<evidence type="ECO:0000256" key="4">
    <source>
        <dbReference type="ARBA" id="ARBA00022692"/>
    </source>
</evidence>
<dbReference type="GO" id="GO:0015293">
    <property type="term" value="F:symporter activity"/>
    <property type="evidence" value="ECO:0007669"/>
    <property type="project" value="UniProtKB-KW"/>
</dbReference>
<comment type="caution">
    <text evidence="11">The sequence shown here is derived from an EMBL/GenBank/DDBJ whole genome shotgun (WGS) entry which is preliminary data.</text>
</comment>
<dbReference type="GO" id="GO:0005886">
    <property type="term" value="C:plasma membrane"/>
    <property type="evidence" value="ECO:0007669"/>
    <property type="project" value="UniProtKB-SubCell"/>
</dbReference>
<dbReference type="Pfam" id="PF07690">
    <property type="entry name" value="MFS_1"/>
    <property type="match status" value="1"/>
</dbReference>
<keyword evidence="12" id="KW-1185">Reference proteome</keyword>
<dbReference type="PANTHER" id="PTHR43528:SF7">
    <property type="entry name" value="MFS TRANSPORTER"/>
    <property type="match status" value="1"/>
</dbReference>
<gene>
    <name evidence="11" type="ORF">SOASR030_29480</name>
</gene>
<feature type="transmembrane region" description="Helical" evidence="9">
    <location>
        <begin position="103"/>
        <end position="123"/>
    </location>
</feature>
<feature type="transmembrane region" description="Helical" evidence="9">
    <location>
        <begin position="202"/>
        <end position="221"/>
    </location>
</feature>
<comment type="subcellular location">
    <subcellularLocation>
        <location evidence="1">Cell membrane</location>
        <topology evidence="1">Multi-pass membrane protein</topology>
    </subcellularLocation>
</comment>
<evidence type="ECO:0000256" key="9">
    <source>
        <dbReference type="SAM" id="Phobius"/>
    </source>
</evidence>
<feature type="transmembrane region" description="Helical" evidence="9">
    <location>
        <begin position="129"/>
        <end position="155"/>
    </location>
</feature>
<dbReference type="PANTHER" id="PTHR43528">
    <property type="entry name" value="ALPHA-KETOGLUTARATE PERMEASE"/>
    <property type="match status" value="1"/>
</dbReference>
<dbReference type="AlphaFoldDB" id="A0AAV5N7U8"/>
<proteinExistence type="predicted"/>
<dbReference type="InterPro" id="IPR036259">
    <property type="entry name" value="MFS_trans_sf"/>
</dbReference>
<feature type="compositionally biased region" description="Polar residues" evidence="8">
    <location>
        <begin position="8"/>
        <end position="17"/>
    </location>
</feature>
<feature type="transmembrane region" description="Helical" evidence="9">
    <location>
        <begin position="416"/>
        <end position="437"/>
    </location>
</feature>
<keyword evidence="4 9" id="KW-0812">Transmembrane</keyword>
<evidence type="ECO:0000256" key="1">
    <source>
        <dbReference type="ARBA" id="ARBA00004651"/>
    </source>
</evidence>
<dbReference type="EMBL" id="BRLH01000009">
    <property type="protein sequence ID" value="GKX56836.1"/>
    <property type="molecule type" value="Genomic_DNA"/>
</dbReference>
<dbReference type="Gene3D" id="1.20.1250.20">
    <property type="entry name" value="MFS general substrate transporter like domains"/>
    <property type="match status" value="2"/>
</dbReference>
<feature type="transmembrane region" description="Helical" evidence="9">
    <location>
        <begin position="72"/>
        <end position="91"/>
    </location>
</feature>
<organism evidence="11 12">
    <name type="scientific">Leminorella grimontii</name>
    <dbReference type="NCBI Taxonomy" id="82981"/>
    <lineage>
        <taxon>Bacteria</taxon>
        <taxon>Pseudomonadati</taxon>
        <taxon>Pseudomonadota</taxon>
        <taxon>Gammaproteobacteria</taxon>
        <taxon>Enterobacterales</taxon>
        <taxon>Budviciaceae</taxon>
        <taxon>Leminorella</taxon>
    </lineage>
</organism>
<feature type="transmembrane region" description="Helical" evidence="9">
    <location>
        <begin position="389"/>
        <end position="410"/>
    </location>
</feature>
<evidence type="ECO:0000256" key="6">
    <source>
        <dbReference type="ARBA" id="ARBA00022989"/>
    </source>
</evidence>
<keyword evidence="7 9" id="KW-0472">Membrane</keyword>
<sequence length="457" mass="49286">MAGYKAMTASSDPQAGQPQARPLDKNDYKTLGLSSLGGTLEFYDFVIFVFFTGTLTHLFFPGDNEFIAQMKTLGIFAAGYLARPIGGIIMAHYGDKIGRKRMFTLSIFLMALPTLVIGLLPTYETIGMLAPALLLLMRILQGAAIGGEMPGAWVFIAEHTPAQRYGLGVGTLTSGITGGILLGSIVAIFIQRSYSAAEINDYAWRIPFVLGGIFGFISVYLRKFLQETPIFKEMAAKHALAKEMPVKTVMRSHKEACIITAILTWSLSTAVVVTVLMTPAVVVEKMYQIDRTVSLQANCVATLMLTLGCIFWGWISDKLGTRVCMVASWGGLALSAFHFYSALHTGIGAGELMFNYGLMGLFSGAIATTPIVGARAFPPAIRFSGLSFAYNLSYAVFGGLTPMITGAWLQQSHMAPAYYVGFVSLLAVAVAFLPLSYKGWTAKRRQSEASPAGVVAE</sequence>